<dbReference type="GO" id="GO:0008233">
    <property type="term" value="F:peptidase activity"/>
    <property type="evidence" value="ECO:0007669"/>
    <property type="project" value="UniProtKB-KW"/>
</dbReference>
<keyword evidence="2" id="KW-0645">Protease</keyword>
<evidence type="ECO:0000313" key="3">
    <source>
        <dbReference type="EMBL" id="TMO72352.1"/>
    </source>
</evidence>
<sequence>MDSIIDNIAQTLVIAGIVALIIEIVILGFATFVLLFLGLSLILSGSMMYAELIAPSWLNALWVNAVLTFLLALLLWKPLKRMQNNVESSDVKSDFAEIEFALSDDVNQNTTVHYAYSGIQWQLKSQSPITKGTMVKVIKKEVGVLWIEPIA</sequence>
<organism evidence="2 5">
    <name type="scientific">Pseudoalteromonas aurantia</name>
    <dbReference type="NCBI Taxonomy" id="43654"/>
    <lineage>
        <taxon>Bacteria</taxon>
        <taxon>Pseudomonadati</taxon>
        <taxon>Pseudomonadota</taxon>
        <taxon>Gammaproteobacteria</taxon>
        <taxon>Alteromonadales</taxon>
        <taxon>Pseudoalteromonadaceae</taxon>
        <taxon>Pseudoalteromonas</taxon>
    </lineage>
</organism>
<comment type="caution">
    <text evidence="2">The sequence shown here is derived from an EMBL/GenBank/DDBJ whole genome shotgun (WGS) entry which is preliminary data.</text>
</comment>
<protein>
    <submittedName>
        <fullName evidence="2">Activity regulator of membrane protease YbbK</fullName>
    </submittedName>
</protein>
<reference evidence="2 5" key="1">
    <citation type="submission" date="2018-01" db="EMBL/GenBank/DDBJ databases">
        <authorList>
            <person name="Paulsen S."/>
            <person name="Gram L.K."/>
        </authorList>
    </citation>
    <scope>NUCLEOTIDE SEQUENCE [LARGE SCALE GENOMIC DNA]</scope>
    <source>
        <strain evidence="2 5">S3790</strain>
        <strain evidence="3">S3895</strain>
    </source>
</reference>
<dbReference type="GO" id="GO:0006508">
    <property type="term" value="P:proteolysis"/>
    <property type="evidence" value="ECO:0007669"/>
    <property type="project" value="UniProtKB-KW"/>
</dbReference>
<evidence type="ECO:0000313" key="4">
    <source>
        <dbReference type="Proteomes" id="UP000307164"/>
    </source>
</evidence>
<feature type="transmembrane region" description="Helical" evidence="1">
    <location>
        <begin position="57"/>
        <end position="76"/>
    </location>
</feature>
<keyword evidence="4" id="KW-1185">Reference proteome</keyword>
<keyword evidence="2" id="KW-0378">Hydrolase</keyword>
<name>A0A5S3V680_9GAMM</name>
<keyword evidence="1" id="KW-1133">Transmembrane helix</keyword>
<dbReference type="OrthoDB" id="7863671at2"/>
<dbReference type="Proteomes" id="UP000307164">
    <property type="component" value="Unassembled WGS sequence"/>
</dbReference>
<evidence type="ECO:0000313" key="2">
    <source>
        <dbReference type="EMBL" id="TMO67033.1"/>
    </source>
</evidence>
<dbReference type="RefSeq" id="WP_138592595.1">
    <property type="nucleotide sequence ID" value="NZ_PNBW01000080.1"/>
</dbReference>
<keyword evidence="1" id="KW-0812">Transmembrane</keyword>
<dbReference type="EMBL" id="PNBW01000080">
    <property type="protein sequence ID" value="TMO72352.1"/>
    <property type="molecule type" value="Genomic_DNA"/>
</dbReference>
<dbReference type="AlphaFoldDB" id="A0A5S3V680"/>
<feature type="transmembrane region" description="Helical" evidence="1">
    <location>
        <begin position="12"/>
        <end position="37"/>
    </location>
</feature>
<dbReference type="EMBL" id="PNBX01000063">
    <property type="protein sequence ID" value="TMO67033.1"/>
    <property type="molecule type" value="Genomic_DNA"/>
</dbReference>
<keyword evidence="1" id="KW-0472">Membrane</keyword>
<accession>A0A5S3V680</accession>
<evidence type="ECO:0000256" key="1">
    <source>
        <dbReference type="SAM" id="Phobius"/>
    </source>
</evidence>
<reference evidence="5" key="2">
    <citation type="submission" date="2019-06" db="EMBL/GenBank/DDBJ databases">
        <title>Co-occurence of chitin degradation, pigmentation and bioactivity in marine Pseudoalteromonas.</title>
        <authorList>
            <person name="Sonnenschein E.C."/>
            <person name="Bech P.K."/>
        </authorList>
    </citation>
    <scope>NUCLEOTIDE SEQUENCE [LARGE SCALE GENOMIC DNA]</scope>
    <source>
        <strain evidence="5">S3790</strain>
    </source>
</reference>
<evidence type="ECO:0000313" key="5">
    <source>
        <dbReference type="Proteomes" id="UP000307217"/>
    </source>
</evidence>
<reference evidence="2" key="3">
    <citation type="submission" date="2019-09" db="EMBL/GenBank/DDBJ databases">
        <title>Co-occurence of chitin degradation, pigmentation and bioactivity in marine Pseudoalteromonas.</title>
        <authorList>
            <person name="Sonnenschein E.C."/>
            <person name="Bech P.K."/>
        </authorList>
    </citation>
    <scope>NUCLEOTIDE SEQUENCE</scope>
    <source>
        <strain evidence="2">S3790</strain>
        <strain evidence="3 4">S3895</strain>
    </source>
</reference>
<dbReference type="Proteomes" id="UP000307217">
    <property type="component" value="Unassembled WGS sequence"/>
</dbReference>
<gene>
    <name evidence="2" type="ORF">CWC19_14835</name>
    <name evidence="3" type="ORF">CWC20_15325</name>
</gene>
<proteinExistence type="predicted"/>